<evidence type="ECO:0000313" key="1">
    <source>
        <dbReference type="EMBL" id="MCZ4299331.1"/>
    </source>
</evidence>
<evidence type="ECO:0008006" key="3">
    <source>
        <dbReference type="Google" id="ProtNLM"/>
    </source>
</evidence>
<accession>A0ABT4LY84</accession>
<reference evidence="1" key="1">
    <citation type="submission" date="2022-12" db="EMBL/GenBank/DDBJ databases">
        <title>Bacterial isolates from different developmental stages of Nematostella vectensis.</title>
        <authorList>
            <person name="Fraune S."/>
        </authorList>
    </citation>
    <scope>NUCLEOTIDE SEQUENCE</scope>
    <source>
        <strain evidence="1">G21632-S1</strain>
    </source>
</reference>
<dbReference type="Proteomes" id="UP001083770">
    <property type="component" value="Unassembled WGS sequence"/>
</dbReference>
<proteinExistence type="predicted"/>
<comment type="caution">
    <text evidence="1">The sequence shown here is derived from an EMBL/GenBank/DDBJ whole genome shotgun (WGS) entry which is preliminary data.</text>
</comment>
<evidence type="ECO:0000313" key="2">
    <source>
        <dbReference type="Proteomes" id="UP001083770"/>
    </source>
</evidence>
<protein>
    <recommendedName>
        <fullName evidence="3">DUF4339 domain-containing protein</fullName>
    </recommendedName>
</protein>
<name>A0ABT4LY84_9PROT</name>
<organism evidence="1 2">
    <name type="scientific">Henriciella marina</name>
    <dbReference type="NCBI Taxonomy" id="453851"/>
    <lineage>
        <taxon>Bacteria</taxon>
        <taxon>Pseudomonadati</taxon>
        <taxon>Pseudomonadota</taxon>
        <taxon>Alphaproteobacteria</taxon>
        <taxon>Hyphomonadales</taxon>
        <taxon>Hyphomonadaceae</taxon>
        <taxon>Henriciella</taxon>
    </lineage>
</organism>
<dbReference type="EMBL" id="JAPWGW010000005">
    <property type="protein sequence ID" value="MCZ4299331.1"/>
    <property type="molecule type" value="Genomic_DNA"/>
</dbReference>
<keyword evidence="2" id="KW-1185">Reference proteome</keyword>
<gene>
    <name evidence="1" type="ORF">O4G74_14790</name>
</gene>
<sequence length="178" mass="19462">MTTETALDLSELDPAEWRVLVNEVVYGPYTLGQMVGFIAEKRVGPGTQVAEGDGGAFLPAQQHHPLVRHLKEALRPSSQPELAGEASNYLIIARLTGTGETQLVSAMNRLGKFAEIMPGVWALRSSVKHARLREQLNQTITSADQVMIANASTGRLAWLNLGPEADVHIRRVWNADLD</sequence>
<dbReference type="RefSeq" id="WP_269403334.1">
    <property type="nucleotide sequence ID" value="NZ_JAPWGW010000005.1"/>
</dbReference>